<evidence type="ECO:0000256" key="8">
    <source>
        <dbReference type="PIRSR" id="PIRSR600239-51"/>
    </source>
</evidence>
<evidence type="ECO:0000256" key="7">
    <source>
        <dbReference type="ARBA" id="ARBA00022840"/>
    </source>
</evidence>
<keyword evidence="4 9" id="KW-0808">Transferase</keyword>
<dbReference type="FunFam" id="1.10.510.10:FF:000074">
    <property type="entry name" value="G protein-coupled receptor kinase"/>
    <property type="match status" value="1"/>
</dbReference>
<dbReference type="GO" id="GO:0009966">
    <property type="term" value="P:regulation of signal transduction"/>
    <property type="evidence" value="ECO:0007669"/>
    <property type="project" value="TreeGrafter"/>
</dbReference>
<evidence type="ECO:0000313" key="13">
    <source>
        <dbReference type="Proteomes" id="UP000472270"/>
    </source>
</evidence>
<keyword evidence="2 9" id="KW-0723">Serine/threonine-protein kinase</keyword>
<feature type="region of interest" description="Disordered" evidence="10">
    <location>
        <begin position="439"/>
        <end position="466"/>
    </location>
</feature>
<proteinExistence type="inferred from homology"/>
<dbReference type="Gene3D" id="1.10.167.10">
    <property type="entry name" value="Regulator of G-protein Signalling 4, domain 2"/>
    <property type="match status" value="1"/>
</dbReference>
<dbReference type="InterPro" id="IPR011009">
    <property type="entry name" value="Kinase-like_dom_sf"/>
</dbReference>
<dbReference type="PROSITE" id="PS50011">
    <property type="entry name" value="PROTEIN_KINASE_DOM"/>
    <property type="match status" value="1"/>
</dbReference>
<dbReference type="InterPro" id="IPR000239">
    <property type="entry name" value="GPCR_kinase"/>
</dbReference>
<evidence type="ECO:0000256" key="9">
    <source>
        <dbReference type="RuleBase" id="RU000308"/>
    </source>
</evidence>
<protein>
    <recommendedName>
        <fullName evidence="9">G protein-coupled receptor kinase</fullName>
        <ecNumber evidence="9">2.7.11.-</ecNumber>
    </recommendedName>
</protein>
<sequence>MCDMGGLDNLVANTAYLKAQSLDDKEQEPIGKTCFRQFLLASSPEYLAAAEFLDELNDWTFAEAGAKELCLEPPCGGSFSSHTGPEAVTSTCQEVLGPKKHQHKEWISVDTLAKIQERKNKKMAVNNSRTRAEKAKAQAEHTDANKRAKKSIRADKQKYMDDLHFICVICSVKKNFISAAYSRYRYIATGSYRPIISAKRYIGRALIEMERIIHYTAQIITGILLLHAMDIVYRDMKPENVLLDNQGQCRLSDLGLAVELPNGKTITQKAGTKGYMAPEILKQEPYRTSVDWWALGCSIYEMVAGHLPFRDHKEKVTKEEIVRRTLEDEYKFEHKNVDAPSKDIISLFLKKNIEDHLGCKDDPQKHEFFKSINIPRLIAPPWVPKPNVVYAKDTGNIRDFSEVKGVEFDVNDEKFFKEFSTGAVPIPWQQEMIDSRLFDELNDPNRKKKAGPDDDDEQKSKSCTLL</sequence>
<evidence type="ECO:0000313" key="12">
    <source>
        <dbReference type="Ensembl" id="ENSSRHP00000075779.1"/>
    </source>
</evidence>
<keyword evidence="3" id="KW-0597">Phosphoprotein</keyword>
<keyword evidence="7 9" id="KW-0067">ATP-binding</keyword>
<evidence type="ECO:0000256" key="5">
    <source>
        <dbReference type="ARBA" id="ARBA00022741"/>
    </source>
</evidence>
<feature type="active site" description="Proton acceptor" evidence="8">
    <location>
        <position position="235"/>
    </location>
</feature>
<dbReference type="Proteomes" id="UP000472270">
    <property type="component" value="Unassembled WGS sequence"/>
</dbReference>
<evidence type="ECO:0000259" key="11">
    <source>
        <dbReference type="PROSITE" id="PS50011"/>
    </source>
</evidence>
<dbReference type="AlphaFoldDB" id="A0A673LEU9"/>
<dbReference type="GO" id="GO:0007165">
    <property type="term" value="P:signal transduction"/>
    <property type="evidence" value="ECO:0007669"/>
    <property type="project" value="InterPro"/>
</dbReference>
<reference evidence="12" key="2">
    <citation type="submission" date="2025-09" db="UniProtKB">
        <authorList>
            <consortium name="Ensembl"/>
        </authorList>
    </citation>
    <scope>IDENTIFICATION</scope>
</reference>
<dbReference type="PANTHER" id="PTHR24355:SF29">
    <property type="entry name" value="RHODOPSIN KINASE GRK7-B"/>
    <property type="match status" value="1"/>
</dbReference>
<accession>A0A673LEU9</accession>
<dbReference type="InterPro" id="IPR044926">
    <property type="entry name" value="RGS_subdomain_2"/>
</dbReference>
<organism evidence="12 13">
    <name type="scientific">Sinocyclocheilus rhinocerous</name>
    <dbReference type="NCBI Taxonomy" id="307959"/>
    <lineage>
        <taxon>Eukaryota</taxon>
        <taxon>Metazoa</taxon>
        <taxon>Chordata</taxon>
        <taxon>Craniata</taxon>
        <taxon>Vertebrata</taxon>
        <taxon>Euteleostomi</taxon>
        <taxon>Actinopterygii</taxon>
        <taxon>Neopterygii</taxon>
        <taxon>Teleostei</taxon>
        <taxon>Ostariophysi</taxon>
        <taxon>Cypriniformes</taxon>
        <taxon>Cyprinidae</taxon>
        <taxon>Cyprininae</taxon>
        <taxon>Sinocyclocheilus</taxon>
    </lineage>
</organism>
<evidence type="ECO:0000256" key="10">
    <source>
        <dbReference type="SAM" id="MobiDB-lite"/>
    </source>
</evidence>
<dbReference type="Pfam" id="PF00069">
    <property type="entry name" value="Pkinase"/>
    <property type="match status" value="1"/>
</dbReference>
<evidence type="ECO:0000256" key="2">
    <source>
        <dbReference type="ARBA" id="ARBA00022527"/>
    </source>
</evidence>
<dbReference type="SUPFAM" id="SSF56112">
    <property type="entry name" value="Protein kinase-like (PK-like)"/>
    <property type="match status" value="1"/>
</dbReference>
<dbReference type="Gene3D" id="3.30.200.20">
    <property type="entry name" value="Phosphorylase Kinase, domain 1"/>
    <property type="match status" value="1"/>
</dbReference>
<dbReference type="SMART" id="SM00220">
    <property type="entry name" value="S_TKc"/>
    <property type="match status" value="1"/>
</dbReference>
<comment type="similarity">
    <text evidence="1 9">Belongs to the protein kinase superfamily. AGC Ser/Thr protein kinase family. GPRK subfamily.</text>
</comment>
<feature type="compositionally biased region" description="Basic and acidic residues" evidence="10">
    <location>
        <begin position="130"/>
        <end position="151"/>
    </location>
</feature>
<reference evidence="12" key="1">
    <citation type="submission" date="2025-08" db="UniProtKB">
        <authorList>
            <consortium name="Ensembl"/>
        </authorList>
    </citation>
    <scope>IDENTIFICATION</scope>
</reference>
<dbReference type="GO" id="GO:0005524">
    <property type="term" value="F:ATP binding"/>
    <property type="evidence" value="ECO:0007669"/>
    <property type="project" value="UniProtKB-KW"/>
</dbReference>
<evidence type="ECO:0000256" key="6">
    <source>
        <dbReference type="ARBA" id="ARBA00022777"/>
    </source>
</evidence>
<dbReference type="EC" id="2.7.11.-" evidence="9"/>
<dbReference type="PANTHER" id="PTHR24355">
    <property type="entry name" value="G PROTEIN-COUPLED RECEPTOR KINASE/RIBOSOMAL PROTEIN S6 KINASE"/>
    <property type="match status" value="1"/>
</dbReference>
<evidence type="ECO:0000256" key="4">
    <source>
        <dbReference type="ARBA" id="ARBA00022679"/>
    </source>
</evidence>
<dbReference type="Gene3D" id="1.10.510.10">
    <property type="entry name" value="Transferase(Phosphotransferase) domain 1"/>
    <property type="match status" value="1"/>
</dbReference>
<dbReference type="Ensembl" id="ENSSRHT00000077841.1">
    <property type="protein sequence ID" value="ENSSRHP00000075779.1"/>
    <property type="gene ID" value="ENSSRHG00000037630.1"/>
</dbReference>
<dbReference type="GO" id="GO:0050254">
    <property type="term" value="F:rhodopsin kinase activity"/>
    <property type="evidence" value="ECO:0007669"/>
    <property type="project" value="UniProtKB-ARBA"/>
</dbReference>
<keyword evidence="6 9" id="KW-0418">Kinase</keyword>
<evidence type="ECO:0000256" key="1">
    <source>
        <dbReference type="ARBA" id="ARBA00009793"/>
    </source>
</evidence>
<keyword evidence="13" id="KW-1185">Reference proteome</keyword>
<keyword evidence="5 9" id="KW-0547">Nucleotide-binding</keyword>
<feature type="domain" description="Protein kinase" evidence="11">
    <location>
        <begin position="101"/>
        <end position="369"/>
    </location>
</feature>
<dbReference type="PROSITE" id="PS00108">
    <property type="entry name" value="PROTEIN_KINASE_ST"/>
    <property type="match status" value="1"/>
</dbReference>
<dbReference type="InterPro" id="IPR000719">
    <property type="entry name" value="Prot_kinase_dom"/>
</dbReference>
<name>A0A673LEU9_9TELE</name>
<feature type="region of interest" description="Disordered" evidence="10">
    <location>
        <begin position="122"/>
        <end position="151"/>
    </location>
</feature>
<evidence type="ECO:0000256" key="3">
    <source>
        <dbReference type="ARBA" id="ARBA00022553"/>
    </source>
</evidence>
<dbReference type="GO" id="GO:0005737">
    <property type="term" value="C:cytoplasm"/>
    <property type="evidence" value="ECO:0007669"/>
    <property type="project" value="TreeGrafter"/>
</dbReference>
<dbReference type="InterPro" id="IPR008271">
    <property type="entry name" value="Ser/Thr_kinase_AS"/>
</dbReference>
<dbReference type="PRINTS" id="PR00717">
    <property type="entry name" value="GPCRKINASE"/>
</dbReference>